<evidence type="ECO:0000313" key="2">
    <source>
        <dbReference type="EMBL" id="QDZ16078.1"/>
    </source>
</evidence>
<keyword evidence="1" id="KW-1133">Transmembrane helix</keyword>
<keyword evidence="3" id="KW-1185">Reference proteome</keyword>
<organism evidence="2 3">
    <name type="scientific">Humibacter ginsenosidimutans</name>
    <dbReference type="NCBI Taxonomy" id="2599293"/>
    <lineage>
        <taxon>Bacteria</taxon>
        <taxon>Bacillati</taxon>
        <taxon>Actinomycetota</taxon>
        <taxon>Actinomycetes</taxon>
        <taxon>Micrococcales</taxon>
        <taxon>Microbacteriaceae</taxon>
        <taxon>Humibacter</taxon>
    </lineage>
</organism>
<dbReference type="OrthoDB" id="4981788at2"/>
<feature type="transmembrane region" description="Helical" evidence="1">
    <location>
        <begin position="34"/>
        <end position="53"/>
    </location>
</feature>
<evidence type="ECO:0000256" key="1">
    <source>
        <dbReference type="SAM" id="Phobius"/>
    </source>
</evidence>
<dbReference type="AlphaFoldDB" id="A0A5B8M5M7"/>
<evidence type="ECO:0000313" key="3">
    <source>
        <dbReference type="Proteomes" id="UP000320216"/>
    </source>
</evidence>
<name>A0A5B8M5M7_9MICO</name>
<keyword evidence="1" id="KW-0472">Membrane</keyword>
<dbReference type="InterPro" id="IPR025323">
    <property type="entry name" value="DUF4229"/>
</dbReference>
<proteinExistence type="predicted"/>
<protein>
    <submittedName>
        <fullName evidence="2">DUF4229 domain-containing protein</fullName>
    </submittedName>
</protein>
<dbReference type="Pfam" id="PF14012">
    <property type="entry name" value="DUF4229"/>
    <property type="match status" value="1"/>
</dbReference>
<keyword evidence="1" id="KW-0812">Transmembrane</keyword>
<gene>
    <name evidence="2" type="ORF">FPZ11_16055</name>
</gene>
<dbReference type="Proteomes" id="UP000320216">
    <property type="component" value="Chromosome"/>
</dbReference>
<dbReference type="KEGG" id="huw:FPZ11_16055"/>
<reference evidence="2 3" key="1">
    <citation type="submission" date="2019-07" db="EMBL/GenBank/DDBJ databases">
        <title>Full genome sequence of Humibacter sp. WJ7-1.</title>
        <authorList>
            <person name="Im W.-T."/>
        </authorList>
    </citation>
    <scope>NUCLEOTIDE SEQUENCE [LARGE SCALE GENOMIC DNA]</scope>
    <source>
        <strain evidence="2 3">WJ7-1</strain>
    </source>
</reference>
<accession>A0A5B8M5M7</accession>
<sequence length="104" mass="11343">MKRIPAWLTYTVLRLLFVAVPFVILFFVLPGDLWLVSAIAAVVIGFCLSYLFLRGPREQVAGQLASAGKRDRTVAKPTVDDEVEDAAVDAANSAAADAARRRPR</sequence>
<dbReference type="EMBL" id="CP042305">
    <property type="protein sequence ID" value="QDZ16078.1"/>
    <property type="molecule type" value="Genomic_DNA"/>
</dbReference>
<feature type="transmembrane region" description="Helical" evidence="1">
    <location>
        <begin position="7"/>
        <end position="28"/>
    </location>
</feature>
<dbReference type="RefSeq" id="WP_146322082.1">
    <property type="nucleotide sequence ID" value="NZ_CP042305.1"/>
</dbReference>